<keyword evidence="4 8" id="KW-0547">Nucleotide-binding</keyword>
<proteinExistence type="inferred from homology"/>
<dbReference type="GO" id="GO:0005525">
    <property type="term" value="F:GTP binding"/>
    <property type="evidence" value="ECO:0007669"/>
    <property type="project" value="UniProtKB-KW"/>
</dbReference>
<dbReference type="Pfam" id="PF03029">
    <property type="entry name" value="ATP_bind_1"/>
    <property type="match status" value="1"/>
</dbReference>
<dbReference type="AlphaFoldDB" id="A0A0R3W447"/>
<evidence type="ECO:0000256" key="2">
    <source>
        <dbReference type="ARBA" id="ARBA00005290"/>
    </source>
</evidence>
<dbReference type="STRING" id="60517.A0A0R3W447"/>
<dbReference type="InterPro" id="IPR027417">
    <property type="entry name" value="P-loop_NTPase"/>
</dbReference>
<gene>
    <name evidence="9" type="ORF">TASK_LOCUS4760</name>
</gene>
<dbReference type="PANTHER" id="PTHR21231:SF3">
    <property type="entry name" value="GPN-LOOP GTPASE 2"/>
    <property type="match status" value="1"/>
</dbReference>
<organism evidence="11">
    <name type="scientific">Taenia asiatica</name>
    <name type="common">Asian tapeworm</name>
    <dbReference type="NCBI Taxonomy" id="60517"/>
    <lineage>
        <taxon>Eukaryota</taxon>
        <taxon>Metazoa</taxon>
        <taxon>Spiralia</taxon>
        <taxon>Lophotrochozoa</taxon>
        <taxon>Platyhelminthes</taxon>
        <taxon>Cestoda</taxon>
        <taxon>Eucestoda</taxon>
        <taxon>Cyclophyllidea</taxon>
        <taxon>Taeniidae</taxon>
        <taxon>Taenia</taxon>
    </lineage>
</organism>
<dbReference type="SUPFAM" id="SSF52540">
    <property type="entry name" value="P-loop containing nucleoside triphosphate hydrolases"/>
    <property type="match status" value="1"/>
</dbReference>
<evidence type="ECO:0000256" key="6">
    <source>
        <dbReference type="ARBA" id="ARBA00023134"/>
    </source>
</evidence>
<dbReference type="EMBL" id="UYRS01018369">
    <property type="protein sequence ID" value="VDK33948.1"/>
    <property type="molecule type" value="Genomic_DNA"/>
</dbReference>
<accession>A0A0R3W447</accession>
<evidence type="ECO:0000256" key="3">
    <source>
        <dbReference type="ARBA" id="ARBA00014588"/>
    </source>
</evidence>
<comment type="function">
    <text evidence="1 8">Small GTPase required for proper localization of RNA polymerase II and III (RNAPII and RNAPIII). May act at an RNAP assembly step prior to nuclear import.</text>
</comment>
<reference evidence="9 10" key="2">
    <citation type="submission" date="2018-11" db="EMBL/GenBank/DDBJ databases">
        <authorList>
            <consortium name="Pathogen Informatics"/>
        </authorList>
    </citation>
    <scope>NUCLEOTIDE SEQUENCE [LARGE SCALE GENOMIC DNA]</scope>
</reference>
<sequence length="334" mass="37325">MASECLALGLFGQVVIGPPGSGKSTYCAAMQEFLTELGELNASICRRVVVVNLDPANEELPYTCEVDLRDLITLDDVMEALQLGPNGGLLYCMEYLYVNRRWLAERLRFFKQQSTKTYLIFDCPGQVELYCNSTAFRKLLTFLTNTSSVSNASLTDPSAGLGLRLAVVHLVDSHYCTDAGKFISVLLTSLVAMLQLSLPHVNVLSKIDLVELYGQLPFNLDFFAEVLNLSHLVEQLEVRYCDDLFFAKYKKMNQALADLVQDRSLVTFQVLNAQDRTLLQRVMQCVDKANGYVFGNEEQRSLQGLLSCAAGAEFTGDLVCMAQERYTSRPLRKD</sequence>
<protein>
    <recommendedName>
        <fullName evidence="3 8">GPN-loop GTPase 2</fullName>
    </recommendedName>
</protein>
<dbReference type="CDD" id="cd17871">
    <property type="entry name" value="GPN2"/>
    <property type="match status" value="1"/>
</dbReference>
<evidence type="ECO:0000256" key="5">
    <source>
        <dbReference type="ARBA" id="ARBA00022801"/>
    </source>
</evidence>
<dbReference type="Proteomes" id="UP000282613">
    <property type="component" value="Unassembled WGS sequence"/>
</dbReference>
<evidence type="ECO:0000256" key="1">
    <source>
        <dbReference type="ARBA" id="ARBA00003181"/>
    </source>
</evidence>
<evidence type="ECO:0000313" key="11">
    <source>
        <dbReference type="WBParaSite" id="TASK_0000475901-mRNA-1"/>
    </source>
</evidence>
<evidence type="ECO:0000256" key="8">
    <source>
        <dbReference type="RuleBase" id="RU365059"/>
    </source>
</evidence>
<evidence type="ECO:0000256" key="4">
    <source>
        <dbReference type="ARBA" id="ARBA00022741"/>
    </source>
</evidence>
<keyword evidence="6 8" id="KW-0342">GTP-binding</keyword>
<keyword evidence="5 8" id="KW-0378">Hydrolase</keyword>
<dbReference type="GO" id="GO:0003924">
    <property type="term" value="F:GTPase activity"/>
    <property type="evidence" value="ECO:0007669"/>
    <property type="project" value="TreeGrafter"/>
</dbReference>
<evidence type="ECO:0000313" key="9">
    <source>
        <dbReference type="EMBL" id="VDK33948.1"/>
    </source>
</evidence>
<dbReference type="PANTHER" id="PTHR21231">
    <property type="entry name" value="XPA-BINDING PROTEIN 1-RELATED"/>
    <property type="match status" value="1"/>
</dbReference>
<evidence type="ECO:0000256" key="7">
    <source>
        <dbReference type="ARBA" id="ARBA00046611"/>
    </source>
</evidence>
<comment type="similarity">
    <text evidence="2 8">Belongs to the GPN-loop GTPase family.</text>
</comment>
<reference evidence="11" key="1">
    <citation type="submission" date="2017-02" db="UniProtKB">
        <authorList>
            <consortium name="WormBaseParasite"/>
        </authorList>
    </citation>
    <scope>IDENTIFICATION</scope>
</reference>
<comment type="subunit">
    <text evidence="7">Heterodimers with GPN1 or GPN3. Binds to RNA polymerase II (RNAPII).</text>
</comment>
<evidence type="ECO:0000313" key="10">
    <source>
        <dbReference type="Proteomes" id="UP000282613"/>
    </source>
</evidence>
<keyword evidence="10" id="KW-1185">Reference proteome</keyword>
<name>A0A0R3W447_TAEAS</name>
<dbReference type="InterPro" id="IPR004130">
    <property type="entry name" value="Gpn"/>
</dbReference>
<dbReference type="GO" id="GO:0005737">
    <property type="term" value="C:cytoplasm"/>
    <property type="evidence" value="ECO:0007669"/>
    <property type="project" value="TreeGrafter"/>
</dbReference>
<dbReference type="InterPro" id="IPR030231">
    <property type="entry name" value="Gpn2"/>
</dbReference>
<dbReference type="WBParaSite" id="TASK_0000475901-mRNA-1">
    <property type="protein sequence ID" value="TASK_0000475901-mRNA-1"/>
    <property type="gene ID" value="TASK_0000475901"/>
</dbReference>
<dbReference type="Gene3D" id="3.40.50.300">
    <property type="entry name" value="P-loop containing nucleotide triphosphate hydrolases"/>
    <property type="match status" value="1"/>
</dbReference>
<dbReference type="OrthoDB" id="5839at2759"/>
<dbReference type="FunFam" id="3.40.50.300:FF:000338">
    <property type="entry name" value="GPN-loop GTPase 2"/>
    <property type="match status" value="1"/>
</dbReference>